<feature type="compositionally biased region" description="Low complexity" evidence="1">
    <location>
        <begin position="52"/>
        <end position="65"/>
    </location>
</feature>
<gene>
    <name evidence="2" type="ORF">Q8F55_007645</name>
</gene>
<feature type="compositionally biased region" description="Polar residues" evidence="1">
    <location>
        <begin position="112"/>
        <end position="121"/>
    </location>
</feature>
<dbReference type="Pfam" id="PF12855">
    <property type="entry name" value="Ecl1"/>
    <property type="match status" value="1"/>
</dbReference>
<feature type="compositionally biased region" description="Basic and acidic residues" evidence="1">
    <location>
        <begin position="97"/>
        <end position="108"/>
    </location>
</feature>
<feature type="compositionally biased region" description="Low complexity" evidence="1">
    <location>
        <begin position="706"/>
        <end position="717"/>
    </location>
</feature>
<sequence>MDMDMDLGWCLACSKQTRDQKPYCSEACRLKDTQPPEPIVETLQITSPLPPKLLSLPSPPNLSRQSSDRRRSSDKHKATPVLTPLLTPLHDTAPLPADEHPRARDRRAFSFPASSENNSDSALPFTRKARAVNSNSRSLARSDARKSTGTNTPAVESAFLPTSDSDNDQLRSPQSPSFAPLGAKRTTKARRNNPRSPLASPLGLHPSPPVPMSRLTFTELDAGGLNSHPSSSPSQLPTARPSLDGRRTSTSPVTRLASSSSRSREDIITWARAVDHDGTVGRRAGRRADPLGHLTPPSTEPLDRPMSSTPTAGAFSTLGSMTLGPVVKALRSVSLAVSPQPEGHATTSQPLTPLPETPSALGLQSVPAPATLSIVDVVVATRPTEADTSFFANCPTPTLSTNSRLSEAQDPMYGTDFGETLETATDDFSVISSLGLAPLSPRAQPQSPLSPLQAQRRKSSIALRPIQSTASAIWSISSYLRSFAPFTAPFSLAATSQPVTEAVDSPVVETVPLAPPAATSPVPTAGRAGSPETVTVDPARELVRSVPMDIVVLPGSKAQQATRERQREREAIEFLRPRSRSRTRVQASRSPSVERAAVSKPAELPRVTQELPRLHHDRPKIHGRQPSYDADASEPEEERGRGRGRGRARAPVEAVVPDAVTVDVAVAVTTTASSSEERRGRRRDRVNESRDRSWSPTRGRERPSRTRGAAAAPAVRA</sequence>
<accession>A0ABR3PV40</accession>
<proteinExistence type="predicted"/>
<keyword evidence="3" id="KW-1185">Reference proteome</keyword>
<feature type="compositionally biased region" description="Basic and acidic residues" evidence="1">
    <location>
        <begin position="66"/>
        <end position="77"/>
    </location>
</feature>
<feature type="compositionally biased region" description="Polar residues" evidence="1">
    <location>
        <begin position="147"/>
        <end position="177"/>
    </location>
</feature>
<dbReference type="GeneID" id="95988688"/>
<dbReference type="RefSeq" id="XP_069205907.1">
    <property type="nucleotide sequence ID" value="XM_069356066.1"/>
</dbReference>
<feature type="region of interest" description="Disordered" evidence="1">
    <location>
        <begin position="281"/>
        <end position="309"/>
    </location>
</feature>
<feature type="compositionally biased region" description="Polar residues" evidence="1">
    <location>
        <begin position="248"/>
        <end position="261"/>
    </location>
</feature>
<feature type="region of interest" description="Disordered" evidence="1">
    <location>
        <begin position="556"/>
        <end position="717"/>
    </location>
</feature>
<evidence type="ECO:0000313" key="3">
    <source>
        <dbReference type="Proteomes" id="UP001565368"/>
    </source>
</evidence>
<protein>
    <submittedName>
        <fullName evidence="2">Uncharacterized protein</fullName>
    </submittedName>
</protein>
<name>A0ABR3PV40_9TREE</name>
<dbReference type="Proteomes" id="UP001565368">
    <property type="component" value="Unassembled WGS sequence"/>
</dbReference>
<feature type="compositionally biased region" description="Low complexity" evidence="1">
    <location>
        <begin position="649"/>
        <end position="674"/>
    </location>
</feature>
<dbReference type="InterPro" id="IPR024368">
    <property type="entry name" value="Ecl1/2/3"/>
</dbReference>
<evidence type="ECO:0000256" key="1">
    <source>
        <dbReference type="SAM" id="MobiDB-lite"/>
    </source>
</evidence>
<feature type="region of interest" description="Disordered" evidence="1">
    <location>
        <begin position="43"/>
        <end position="264"/>
    </location>
</feature>
<dbReference type="EMBL" id="JBBXJM010000006">
    <property type="protein sequence ID" value="KAL1405963.1"/>
    <property type="molecule type" value="Genomic_DNA"/>
</dbReference>
<organism evidence="2 3">
    <name type="scientific">Vanrija albida</name>
    <dbReference type="NCBI Taxonomy" id="181172"/>
    <lineage>
        <taxon>Eukaryota</taxon>
        <taxon>Fungi</taxon>
        <taxon>Dikarya</taxon>
        <taxon>Basidiomycota</taxon>
        <taxon>Agaricomycotina</taxon>
        <taxon>Tremellomycetes</taxon>
        <taxon>Trichosporonales</taxon>
        <taxon>Trichosporonaceae</taxon>
        <taxon>Vanrija</taxon>
    </lineage>
</organism>
<feature type="compositionally biased region" description="Polar residues" evidence="1">
    <location>
        <begin position="227"/>
        <end position="237"/>
    </location>
</feature>
<feature type="compositionally biased region" description="Basic and acidic residues" evidence="1">
    <location>
        <begin position="281"/>
        <end position="290"/>
    </location>
</feature>
<feature type="compositionally biased region" description="Low complexity" evidence="1">
    <location>
        <begin position="79"/>
        <end position="96"/>
    </location>
</feature>
<feature type="compositionally biased region" description="Basic and acidic residues" evidence="1">
    <location>
        <begin position="562"/>
        <end position="576"/>
    </location>
</feature>
<reference evidence="2 3" key="1">
    <citation type="submission" date="2023-08" db="EMBL/GenBank/DDBJ databases">
        <title>Annotated Genome Sequence of Vanrija albida AlHP1.</title>
        <authorList>
            <person name="Herzog R."/>
        </authorList>
    </citation>
    <scope>NUCLEOTIDE SEQUENCE [LARGE SCALE GENOMIC DNA]</scope>
    <source>
        <strain evidence="2 3">AlHP1</strain>
    </source>
</reference>
<evidence type="ECO:0000313" key="2">
    <source>
        <dbReference type="EMBL" id="KAL1405963.1"/>
    </source>
</evidence>
<feature type="compositionally biased region" description="Basic and acidic residues" evidence="1">
    <location>
        <begin position="675"/>
        <end position="704"/>
    </location>
</feature>
<comment type="caution">
    <text evidence="2">The sequence shown here is derived from an EMBL/GenBank/DDBJ whole genome shotgun (WGS) entry which is preliminary data.</text>
</comment>